<dbReference type="AlphaFoldDB" id="A0A4P7L6R7"/>
<dbReference type="InterPro" id="IPR016032">
    <property type="entry name" value="Sig_transdc_resp-reg_C-effctor"/>
</dbReference>
<evidence type="ECO:0000256" key="2">
    <source>
        <dbReference type="PROSITE-ProRule" id="PRU00169"/>
    </source>
</evidence>
<dbReference type="InterPro" id="IPR036388">
    <property type="entry name" value="WH-like_DNA-bd_sf"/>
</dbReference>
<evidence type="ECO:0000313" key="6">
    <source>
        <dbReference type="EMBL" id="QBY51308.1"/>
    </source>
</evidence>
<evidence type="ECO:0000313" key="7">
    <source>
        <dbReference type="Proteomes" id="UP000295294"/>
    </source>
</evidence>
<comment type="caution">
    <text evidence="2">Lacks conserved residue(s) required for the propagation of feature annotation.</text>
</comment>
<dbReference type="PANTHER" id="PTHR43214">
    <property type="entry name" value="TWO-COMPONENT RESPONSE REGULATOR"/>
    <property type="match status" value="1"/>
</dbReference>
<dbReference type="PANTHER" id="PTHR43214:SF43">
    <property type="entry name" value="TWO-COMPONENT RESPONSE REGULATOR"/>
    <property type="match status" value="1"/>
</dbReference>
<reference evidence="6 7" key="1">
    <citation type="submission" date="2019-03" db="EMBL/GenBank/DDBJ databases">
        <title>Efficiently degradation of phenoxyalkanoic acid herbicides by Cupriavidus oxalaticus strain X32.</title>
        <authorList>
            <person name="Sheng X."/>
        </authorList>
    </citation>
    <scope>NUCLEOTIDE SEQUENCE [LARGE SCALE GENOMIC DNA]</scope>
    <source>
        <strain evidence="6 7">X32</strain>
    </source>
</reference>
<dbReference type="InterPro" id="IPR000792">
    <property type="entry name" value="Tscrpt_reg_LuxR_C"/>
</dbReference>
<dbReference type="GO" id="GO:0000160">
    <property type="term" value="P:phosphorelay signal transduction system"/>
    <property type="evidence" value="ECO:0007669"/>
    <property type="project" value="InterPro"/>
</dbReference>
<name>A0A4P7L6R7_9BURK</name>
<dbReference type="Gene3D" id="1.10.10.10">
    <property type="entry name" value="Winged helix-like DNA-binding domain superfamily/Winged helix DNA-binding domain"/>
    <property type="match status" value="1"/>
</dbReference>
<sequence length="305" mass="31976">MPLPAAAAAPRPRARETCAMKVLLIESHALLRVALRRTLENVDAVGELVTADPAELAGHCAAGEGITLVVLGLPDDPEAAWQLLCQVGRIWPAARLLVLCDIAPRNWVDDKVTAGVVGCLPKSVQPDVLEAAIRLVGSGYQVSLRPFSRRAALEPDMAPDTAPASHDGMRQGSAGRNAERRAKGAFTANDDTVADVRSPGEAHALGLTPRQYEILVLLARGYPAKTISRQLNVSVATVKCHCNALYKALGVRSKGEAVHVALQRGARLGQALAPGPGQPAPKPVASTTKPVPRAAVADPEDCAAL</sequence>
<evidence type="ECO:0000259" key="4">
    <source>
        <dbReference type="PROSITE" id="PS50043"/>
    </source>
</evidence>
<dbReference type="InterPro" id="IPR039420">
    <property type="entry name" value="WalR-like"/>
</dbReference>
<dbReference type="PROSITE" id="PS50110">
    <property type="entry name" value="RESPONSE_REGULATORY"/>
    <property type="match status" value="1"/>
</dbReference>
<dbReference type="SUPFAM" id="SSF52172">
    <property type="entry name" value="CheY-like"/>
    <property type="match status" value="1"/>
</dbReference>
<feature type="region of interest" description="Disordered" evidence="3">
    <location>
        <begin position="270"/>
        <end position="305"/>
    </location>
</feature>
<dbReference type="Proteomes" id="UP000295294">
    <property type="component" value="Chromosome 1"/>
</dbReference>
<dbReference type="Gene3D" id="3.40.50.2300">
    <property type="match status" value="1"/>
</dbReference>
<organism evidence="6 7">
    <name type="scientific">Cupriavidus oxalaticus</name>
    <dbReference type="NCBI Taxonomy" id="96344"/>
    <lineage>
        <taxon>Bacteria</taxon>
        <taxon>Pseudomonadati</taxon>
        <taxon>Pseudomonadota</taxon>
        <taxon>Betaproteobacteria</taxon>
        <taxon>Burkholderiales</taxon>
        <taxon>Burkholderiaceae</taxon>
        <taxon>Cupriavidus</taxon>
    </lineage>
</organism>
<protein>
    <submittedName>
        <fullName evidence="6">Response regulator transcription factor</fullName>
    </submittedName>
</protein>
<dbReference type="SUPFAM" id="SSF46894">
    <property type="entry name" value="C-terminal effector domain of the bipartite response regulators"/>
    <property type="match status" value="1"/>
</dbReference>
<evidence type="ECO:0000256" key="3">
    <source>
        <dbReference type="SAM" id="MobiDB-lite"/>
    </source>
</evidence>
<dbReference type="STRING" id="1349762.GCA_001592245_04396"/>
<dbReference type="PROSITE" id="PS50043">
    <property type="entry name" value="HTH_LUXR_2"/>
    <property type="match status" value="1"/>
</dbReference>
<accession>A0A4P7L6R7</accession>
<dbReference type="InterPro" id="IPR011006">
    <property type="entry name" value="CheY-like_superfamily"/>
</dbReference>
<dbReference type="KEGG" id="cox:E0W60_09320"/>
<feature type="domain" description="Response regulatory" evidence="5">
    <location>
        <begin position="21"/>
        <end position="137"/>
    </location>
</feature>
<keyword evidence="1" id="KW-0238">DNA-binding</keyword>
<dbReference type="PRINTS" id="PR00038">
    <property type="entry name" value="HTHLUXR"/>
</dbReference>
<dbReference type="Pfam" id="PF00196">
    <property type="entry name" value="GerE"/>
    <property type="match status" value="1"/>
</dbReference>
<proteinExistence type="predicted"/>
<evidence type="ECO:0000256" key="1">
    <source>
        <dbReference type="ARBA" id="ARBA00023125"/>
    </source>
</evidence>
<dbReference type="GO" id="GO:0006355">
    <property type="term" value="P:regulation of DNA-templated transcription"/>
    <property type="evidence" value="ECO:0007669"/>
    <property type="project" value="InterPro"/>
</dbReference>
<feature type="domain" description="HTH luxR-type" evidence="4">
    <location>
        <begin position="200"/>
        <end position="265"/>
    </location>
</feature>
<dbReference type="InterPro" id="IPR001789">
    <property type="entry name" value="Sig_transdc_resp-reg_receiver"/>
</dbReference>
<gene>
    <name evidence="6" type="ORF">E0W60_09320</name>
</gene>
<dbReference type="EMBL" id="CP038634">
    <property type="protein sequence ID" value="QBY51308.1"/>
    <property type="molecule type" value="Genomic_DNA"/>
</dbReference>
<feature type="region of interest" description="Disordered" evidence="3">
    <location>
        <begin position="155"/>
        <end position="179"/>
    </location>
</feature>
<dbReference type="GO" id="GO:0003677">
    <property type="term" value="F:DNA binding"/>
    <property type="evidence" value="ECO:0007669"/>
    <property type="project" value="UniProtKB-KW"/>
</dbReference>
<evidence type="ECO:0000259" key="5">
    <source>
        <dbReference type="PROSITE" id="PS50110"/>
    </source>
</evidence>
<dbReference type="SMART" id="SM00421">
    <property type="entry name" value="HTH_LUXR"/>
    <property type="match status" value="1"/>
</dbReference>
<dbReference type="CDD" id="cd06170">
    <property type="entry name" value="LuxR_C_like"/>
    <property type="match status" value="1"/>
</dbReference>
<dbReference type="OrthoDB" id="8967153at2"/>